<dbReference type="EMBL" id="JMKI01000031">
    <property type="protein sequence ID" value="KEJ92372.1"/>
    <property type="molecule type" value="Genomic_DNA"/>
</dbReference>
<dbReference type="InterPro" id="IPR001279">
    <property type="entry name" value="Metallo-B-lactamas"/>
</dbReference>
<dbReference type="eggNOG" id="COG0491">
    <property type="taxonomic scope" value="Bacteria"/>
</dbReference>
<name>A0A073J3R6_9BACT</name>
<feature type="domain" description="Metallo-beta-lactamase" evidence="1">
    <location>
        <begin position="21"/>
        <end position="226"/>
    </location>
</feature>
<dbReference type="Pfam" id="PF00753">
    <property type="entry name" value="Lactamase_B"/>
    <property type="match status" value="1"/>
</dbReference>
<keyword evidence="3" id="KW-1185">Reference proteome</keyword>
<accession>A0A073J3R6</accession>
<gene>
    <name evidence="2" type="ORF">EH55_05065</name>
</gene>
<dbReference type="SMART" id="SM00849">
    <property type="entry name" value="Lactamase_B"/>
    <property type="match status" value="1"/>
</dbReference>
<dbReference type="PANTHER" id="PTHR42951">
    <property type="entry name" value="METALLO-BETA-LACTAMASE DOMAIN-CONTAINING"/>
    <property type="match status" value="1"/>
</dbReference>
<sequence length="313" mass="33595">MTDCGGGIYCIDAHYEGDGVDSVCLLLSQGRAALIETANNASLGYTLAAMESLGVGRGDVDFVCVTHVHLDHAGGAGSYMREFPNARLVLHPRGARHMADPSKLMESVRSVYGGAETERLYGELVPVPRERMLTPADGERLSFGGMTLFCLNAPGHAEHQMIFFEEGARALFAGDAFGISYPWMKDRGGRRWAFPSTSPVQFAPEAMASTIDRILSLQPARVFLTHFGEIGEIEGNAALLKEGIKKYVDIAIAAGGDEGKIRVGLSRLYEEMASERGTALPAGTPEASAPLDVALNAQGLAFWYKTAHARDEG</sequence>
<dbReference type="STRING" id="2754.EH55_05065"/>
<dbReference type="Gene3D" id="3.60.15.10">
    <property type="entry name" value="Ribonuclease Z/Hydroxyacylglutathione hydrolase-like"/>
    <property type="match status" value="1"/>
</dbReference>
<protein>
    <recommendedName>
        <fullName evidence="1">Metallo-beta-lactamase domain-containing protein</fullName>
    </recommendedName>
</protein>
<dbReference type="AlphaFoldDB" id="A0A073J3R6"/>
<proteinExistence type="predicted"/>
<dbReference type="InterPro" id="IPR036866">
    <property type="entry name" value="RibonucZ/Hydroxyglut_hydro"/>
</dbReference>
<evidence type="ECO:0000313" key="3">
    <source>
        <dbReference type="Proteomes" id="UP000027665"/>
    </source>
</evidence>
<dbReference type="OrthoDB" id="9761531at2"/>
<comment type="caution">
    <text evidence="2">The sequence shown here is derived from an EMBL/GenBank/DDBJ whole genome shotgun (WGS) entry which is preliminary data.</text>
</comment>
<dbReference type="Proteomes" id="UP000027665">
    <property type="component" value="Unassembled WGS sequence"/>
</dbReference>
<dbReference type="PANTHER" id="PTHR42951:SF22">
    <property type="entry name" value="METALLO BETA-LACTAMASE SUPERFAMILY LIPOPROTEIN"/>
    <property type="match status" value="1"/>
</dbReference>
<evidence type="ECO:0000313" key="2">
    <source>
        <dbReference type="EMBL" id="KEJ92372.1"/>
    </source>
</evidence>
<dbReference type="GeneID" id="90983663"/>
<dbReference type="InterPro" id="IPR037482">
    <property type="entry name" value="ST1585_MBL-fold"/>
</dbReference>
<reference evidence="2 3" key="1">
    <citation type="submission" date="2014-04" db="EMBL/GenBank/DDBJ databases">
        <title>Draft Genome Sequence of Synergistes jonesii.</title>
        <authorList>
            <person name="Coil D.A."/>
            <person name="Eisen J.A."/>
            <person name="Holland-Moritz H.E."/>
        </authorList>
    </citation>
    <scope>NUCLEOTIDE SEQUENCE [LARGE SCALE GENOMIC DNA]</scope>
    <source>
        <strain evidence="2 3">78-1</strain>
    </source>
</reference>
<evidence type="ECO:0000259" key="1">
    <source>
        <dbReference type="SMART" id="SM00849"/>
    </source>
</evidence>
<dbReference type="InterPro" id="IPR050855">
    <property type="entry name" value="NDM-1-like"/>
</dbReference>
<organism evidence="2 3">
    <name type="scientific">Synergistes jonesii</name>
    <dbReference type="NCBI Taxonomy" id="2754"/>
    <lineage>
        <taxon>Bacteria</taxon>
        <taxon>Thermotogati</taxon>
        <taxon>Synergistota</taxon>
        <taxon>Synergistia</taxon>
        <taxon>Synergistales</taxon>
        <taxon>Synergistaceae</taxon>
        <taxon>Synergistes</taxon>
    </lineage>
</organism>
<dbReference type="SUPFAM" id="SSF56281">
    <property type="entry name" value="Metallo-hydrolase/oxidoreductase"/>
    <property type="match status" value="1"/>
</dbReference>
<dbReference type="RefSeq" id="WP_037976165.1">
    <property type="nucleotide sequence ID" value="NZ_JMKI01000031.1"/>
</dbReference>
<dbReference type="CDD" id="cd07726">
    <property type="entry name" value="ST1585-like_MBL-fold"/>
    <property type="match status" value="1"/>
</dbReference>